<feature type="transmembrane region" description="Helical" evidence="1">
    <location>
        <begin position="105"/>
        <end position="123"/>
    </location>
</feature>
<feature type="transmembrane region" description="Helical" evidence="1">
    <location>
        <begin position="31"/>
        <end position="49"/>
    </location>
</feature>
<evidence type="ECO:0000256" key="1">
    <source>
        <dbReference type="SAM" id="Phobius"/>
    </source>
</evidence>
<evidence type="ECO:0008006" key="3">
    <source>
        <dbReference type="Google" id="ProtNLM"/>
    </source>
</evidence>
<keyword evidence="1" id="KW-0472">Membrane</keyword>
<dbReference type="Gene3D" id="1.10.3730.20">
    <property type="match status" value="1"/>
</dbReference>
<protein>
    <recommendedName>
        <fullName evidence="3">EamA domain-containing protein</fullName>
    </recommendedName>
</protein>
<evidence type="ECO:0000313" key="2">
    <source>
        <dbReference type="EMBL" id="QHT90893.1"/>
    </source>
</evidence>
<organism evidence="2">
    <name type="scientific">viral metagenome</name>
    <dbReference type="NCBI Taxonomy" id="1070528"/>
    <lineage>
        <taxon>unclassified sequences</taxon>
        <taxon>metagenomes</taxon>
        <taxon>organismal metagenomes</taxon>
    </lineage>
</organism>
<sequence>MYFLVTLITLLKTFTPYFRKHILDSLEGHEYLFLNTVFVTLFVLFYFIYKFIYHDDMCDKLVNKIYNLTFLQVIFFILIAFITLVSSIVLINLDKNYNTPLINSILTKGIAAILLLFVGTIIYEEKYNSKQIFGIFLTIIGLFLINCKK</sequence>
<proteinExistence type="predicted"/>
<name>A0A6C0IH95_9ZZZZ</name>
<keyword evidence="1" id="KW-0812">Transmembrane</keyword>
<accession>A0A6C0IH95</accession>
<dbReference type="AlphaFoldDB" id="A0A6C0IH95"/>
<keyword evidence="1" id="KW-1133">Transmembrane helix</keyword>
<feature type="transmembrane region" description="Helical" evidence="1">
    <location>
        <begin position="129"/>
        <end position="147"/>
    </location>
</feature>
<reference evidence="2" key="1">
    <citation type="journal article" date="2020" name="Nature">
        <title>Giant virus diversity and host interactions through global metagenomics.</title>
        <authorList>
            <person name="Schulz F."/>
            <person name="Roux S."/>
            <person name="Paez-Espino D."/>
            <person name="Jungbluth S."/>
            <person name="Walsh D.A."/>
            <person name="Denef V.J."/>
            <person name="McMahon K.D."/>
            <person name="Konstantinidis K.T."/>
            <person name="Eloe-Fadrosh E.A."/>
            <person name="Kyrpides N.C."/>
            <person name="Woyke T."/>
        </authorList>
    </citation>
    <scope>NUCLEOTIDE SEQUENCE</scope>
    <source>
        <strain evidence="2">GVMAG-M-3300023184-72</strain>
    </source>
</reference>
<feature type="transmembrane region" description="Helical" evidence="1">
    <location>
        <begin position="69"/>
        <end position="93"/>
    </location>
</feature>
<dbReference type="EMBL" id="MN740161">
    <property type="protein sequence ID" value="QHT90893.1"/>
    <property type="molecule type" value="Genomic_DNA"/>
</dbReference>